<dbReference type="EMBL" id="ABVL01000022">
    <property type="protein sequence ID" value="EDY17193.1"/>
    <property type="molecule type" value="Genomic_DNA"/>
</dbReference>
<comment type="caution">
    <text evidence="1">The sequence shown here is derived from an EMBL/GenBank/DDBJ whole genome shotgun (WGS) entry which is preliminary data.</text>
</comment>
<dbReference type="Pfam" id="PF04493">
    <property type="entry name" value="Endonuclease_5"/>
    <property type="match status" value="1"/>
</dbReference>
<keyword evidence="1" id="KW-0255">Endonuclease</keyword>
<proteinExistence type="predicted"/>
<keyword evidence="1" id="KW-0540">Nuclease</keyword>
<keyword evidence="2" id="KW-1185">Reference proteome</keyword>
<gene>
    <name evidence="1" type="ORF">CfE428DRAFT_5211</name>
</gene>
<evidence type="ECO:0000313" key="1">
    <source>
        <dbReference type="EMBL" id="EDY17193.1"/>
    </source>
</evidence>
<dbReference type="STRING" id="497964.CfE428DRAFT_5211"/>
<organism evidence="1 2">
    <name type="scientific">Chthoniobacter flavus Ellin428</name>
    <dbReference type="NCBI Taxonomy" id="497964"/>
    <lineage>
        <taxon>Bacteria</taxon>
        <taxon>Pseudomonadati</taxon>
        <taxon>Verrucomicrobiota</taxon>
        <taxon>Spartobacteria</taxon>
        <taxon>Chthoniobacterales</taxon>
        <taxon>Chthoniobacteraceae</taxon>
        <taxon>Chthoniobacter</taxon>
    </lineage>
</organism>
<evidence type="ECO:0000313" key="2">
    <source>
        <dbReference type="Proteomes" id="UP000005824"/>
    </source>
</evidence>
<protein>
    <submittedName>
        <fullName evidence="1">Putative endonuclease V (Deoxyinosine 3endonuclease)</fullName>
    </submittedName>
</protein>
<dbReference type="RefSeq" id="WP_006982532.1">
    <property type="nucleotide sequence ID" value="NZ_ABVL01000022.1"/>
</dbReference>
<dbReference type="GO" id="GO:0004519">
    <property type="term" value="F:endonuclease activity"/>
    <property type="evidence" value="ECO:0007669"/>
    <property type="project" value="UniProtKB-KW"/>
</dbReference>
<dbReference type="Proteomes" id="UP000005824">
    <property type="component" value="Unassembled WGS sequence"/>
</dbReference>
<reference evidence="1 2" key="1">
    <citation type="journal article" date="2011" name="J. Bacteriol.">
        <title>Genome sequence of Chthoniobacter flavus Ellin428, an aerobic heterotrophic soil bacterium.</title>
        <authorList>
            <person name="Kant R."/>
            <person name="van Passel M.W."/>
            <person name="Palva A."/>
            <person name="Lucas S."/>
            <person name="Lapidus A."/>
            <person name="Glavina Del Rio T."/>
            <person name="Dalin E."/>
            <person name="Tice H."/>
            <person name="Bruce D."/>
            <person name="Goodwin L."/>
            <person name="Pitluck S."/>
            <person name="Larimer F.W."/>
            <person name="Land M.L."/>
            <person name="Hauser L."/>
            <person name="Sangwan P."/>
            <person name="de Vos W.M."/>
            <person name="Janssen P.H."/>
            <person name="Smidt H."/>
        </authorList>
    </citation>
    <scope>NUCLEOTIDE SEQUENCE [LARGE SCALE GENOMIC DNA]</scope>
    <source>
        <strain evidence="1 2">Ellin428</strain>
    </source>
</reference>
<dbReference type="InParanoid" id="B4D8H1"/>
<sequence length="164" mass="17909">MLACLDVDYRDTGACAAAVVFRDWSDAIALEERTVQITEVQPYEPGQFYRRELPCLLAVLRTLPPIETVIIDGYVWLEGTATPGLGAHLHEALGGGSVIIGVAKTKFQGADRAQEILRGTSQKPLYVTAEGVPVDVAAERVRSMHGAHRIPTLLKRVDDLCRRG</sequence>
<dbReference type="InterPro" id="IPR007581">
    <property type="entry name" value="Endonuclease-V"/>
</dbReference>
<dbReference type="Gene3D" id="3.30.2170.10">
    <property type="entry name" value="archaeoglobus fulgidus dsm 4304 superfamily"/>
    <property type="match status" value="1"/>
</dbReference>
<dbReference type="AlphaFoldDB" id="B4D8H1"/>
<name>B4D8H1_9BACT</name>
<accession>B4D8H1</accession>
<dbReference type="eggNOG" id="COG1515">
    <property type="taxonomic scope" value="Bacteria"/>
</dbReference>
<dbReference type="GO" id="GO:0006281">
    <property type="term" value="P:DNA repair"/>
    <property type="evidence" value="ECO:0007669"/>
    <property type="project" value="InterPro"/>
</dbReference>
<keyword evidence="1" id="KW-0378">Hydrolase</keyword>